<keyword evidence="1 2" id="KW-0812">Transmembrane</keyword>
<name>A0A224XZJ5_9HEMI</name>
<sequence>MALIKSCCCCSLRAGTLIIGWLEAIGGLFGMIIVAISMYLVSQVKVEIEHEALIVKNTTELENLDEVVIGKTAFAFAMMILIGLFLYYLCFMILAIFLIVGVHKENMRFIKLWVQIKSVLLILAIIGIVIQLFLLLLGVDSRLTDQIVVAVVDGLLIMVVQSYYEQVNESTVPTY</sequence>
<accession>A0A224XZJ5</accession>
<proteinExistence type="predicted"/>
<dbReference type="PANTHER" id="PTHR34609:SF17">
    <property type="entry name" value="GEO08273P1-RELATED"/>
    <property type="match status" value="1"/>
</dbReference>
<dbReference type="AlphaFoldDB" id="A0A224XZJ5"/>
<reference evidence="2" key="1">
    <citation type="journal article" date="2018" name="PLoS Negl. Trop. Dis.">
        <title>An insight into the salivary gland and fat body transcriptome of Panstrongylus lignarius (Hemiptera: Heteroptera), the main vector of Chagas disease in Peru.</title>
        <authorList>
            <person name="Nevoa J.C."/>
            <person name="Mendes M.T."/>
            <person name="da Silva M.V."/>
            <person name="Soares S.C."/>
            <person name="Oliveira C.J.F."/>
            <person name="Ribeiro J.M.C."/>
        </authorList>
    </citation>
    <scope>NUCLEOTIDE SEQUENCE</scope>
</reference>
<keyword evidence="1" id="KW-0472">Membrane</keyword>
<feature type="transmembrane region" description="Helical" evidence="1">
    <location>
        <begin position="112"/>
        <end position="134"/>
    </location>
</feature>
<keyword evidence="1" id="KW-1133">Transmembrane helix</keyword>
<dbReference type="InterPro" id="IPR053077">
    <property type="entry name" value="MARVEL_domain_protein_3"/>
</dbReference>
<feature type="transmembrane region" description="Helical" evidence="1">
    <location>
        <begin position="73"/>
        <end position="100"/>
    </location>
</feature>
<dbReference type="EMBL" id="GFTR01002907">
    <property type="protein sequence ID" value="JAW13519.1"/>
    <property type="molecule type" value="Transcribed_RNA"/>
</dbReference>
<feature type="transmembrane region" description="Helical" evidence="1">
    <location>
        <begin position="21"/>
        <end position="41"/>
    </location>
</feature>
<protein>
    <submittedName>
        <fullName evidence="2">Putative lysosomal-associated transmembrane protein 4a</fullName>
    </submittedName>
</protein>
<organism evidence="2">
    <name type="scientific">Panstrongylus lignarius</name>
    <dbReference type="NCBI Taxonomy" id="156445"/>
    <lineage>
        <taxon>Eukaryota</taxon>
        <taxon>Metazoa</taxon>
        <taxon>Ecdysozoa</taxon>
        <taxon>Arthropoda</taxon>
        <taxon>Hexapoda</taxon>
        <taxon>Insecta</taxon>
        <taxon>Pterygota</taxon>
        <taxon>Neoptera</taxon>
        <taxon>Paraneoptera</taxon>
        <taxon>Hemiptera</taxon>
        <taxon>Heteroptera</taxon>
        <taxon>Panheteroptera</taxon>
        <taxon>Cimicomorpha</taxon>
        <taxon>Reduviidae</taxon>
        <taxon>Triatominae</taxon>
        <taxon>Panstrongylus</taxon>
    </lineage>
</organism>
<evidence type="ECO:0000256" key="1">
    <source>
        <dbReference type="SAM" id="Phobius"/>
    </source>
</evidence>
<dbReference type="PANTHER" id="PTHR34609">
    <property type="entry name" value="GEO08273P1-RELATED"/>
    <property type="match status" value="1"/>
</dbReference>
<evidence type="ECO:0000313" key="2">
    <source>
        <dbReference type="EMBL" id="JAW13519.1"/>
    </source>
</evidence>